<feature type="coiled-coil region" evidence="2">
    <location>
        <begin position="892"/>
        <end position="958"/>
    </location>
</feature>
<sequence>MRKLTAVLLGWLIVPLAWAQIDTARVHGLTARQIGPAGMSGRVVALAVEPGNPDVIYVGAASGGLWRSEDGGVTWTPLFDKQPVPSIGAIAIDPNNPDVIWVGTGEGTPRNSASVGNGVYKSVDRGRTWMHLGLEESERIQTIVIDPRNSDVVYVAALGPAWRDGGQRGLYKTTDGGKTWTKILGDNERTGADKILMDPRNPDKLIVSLWEYRRWPWFFKSGGPGSGLYITYDGGQTWKRITAKEGLPEGELGRMGLALAPSNPDVVYALIEAKRSGLYRSDDGGHTWRKVNDELNLHYRPFYFSLLQVDPTNENRLYYGQYDLRVSEDGGKTFRPLAPASLVHPDHHALIVHPDDPRYLIDGNDGGVYISRDRGRTWRFVENLPLGQYYHIDFDMDMPYNIYGGMQDNGSWRGPAYVWQRGGIRNHLFQEVGFGDGFHTTWDRSNPRYGYSMSQRGFLMRYDLVTGERKDIRPAPPADTVELRFNWNAGFAVDPFDPETIYLGSQFVHRSTDRGETWEIISPDLTTNNPEWQQQLKSGGLTYDVTGAENFTTITVIAPSPVERGVIWVGTDDGQVHLTRDGGKTWVNLSRRIKGVPEFTWVPHIEPSPFNAAEAYVVFDNHRRGDWTPYIFKTTDYGRTWTALSTEGIQGYCHVIRQDPVEPRLLYLGTEFGLYISTDGGDHWTKWHEGIPTVPVRDIRVHPREHDLIVGTHGRSAYVIDDIRALRLLAREGNQVLEDSLRILTVRDGIAVTLKYADGSRFPAHGIFRGENRPLGALITYQVLPKGDPDSVRVTVEIVDAEGTVIRKLQGPAKPGINRVVWDLRRKGPEFPSLEAPRRRPDRERPGVTVLPGTYKVRLKLEGRADSAEVQVLPDPRLPVTEAERRAKFAALMRVERNIETAAEAMKRLRKTRQALQHLLEKIRERKDTLAREVRQEARRLQQRLDSLRYQIVQKEVQGLLRDPRVLAAQLGYVYRSLQSSWDAPTPAQLKYLEIAEKRMQEILDQINRFYAEELPPFRAKVEALALEWIPAFEKPLAMPARQ</sequence>
<dbReference type="OrthoDB" id="9757809at2"/>
<evidence type="ECO:0000259" key="4">
    <source>
        <dbReference type="Pfam" id="PF15902"/>
    </source>
</evidence>
<dbReference type="Proteomes" id="UP000185812">
    <property type="component" value="Unassembled WGS sequence"/>
</dbReference>
<feature type="signal peptide" evidence="3">
    <location>
        <begin position="1"/>
        <end position="19"/>
    </location>
</feature>
<keyword evidence="6" id="KW-1185">Reference proteome</keyword>
<dbReference type="EMBL" id="FRAU01000003">
    <property type="protein sequence ID" value="SHK43313.1"/>
    <property type="molecule type" value="Genomic_DNA"/>
</dbReference>
<name>A0A1M6SEZ5_9BACT</name>
<dbReference type="PANTHER" id="PTHR43739">
    <property type="entry name" value="XYLOGLUCANASE (EUROFUNG)"/>
    <property type="match status" value="1"/>
</dbReference>
<dbReference type="InterPro" id="IPR052025">
    <property type="entry name" value="Xyloglucanase_GH74"/>
</dbReference>
<reference evidence="6" key="1">
    <citation type="submission" date="2016-11" db="EMBL/GenBank/DDBJ databases">
        <authorList>
            <person name="Varghese N."/>
            <person name="Submissions S."/>
        </authorList>
    </citation>
    <scope>NUCLEOTIDE SEQUENCE [LARGE SCALE GENOMIC DNA]</scope>
    <source>
        <strain evidence="6">DSM 22212</strain>
    </source>
</reference>
<dbReference type="SUPFAM" id="SSF110296">
    <property type="entry name" value="Oligoxyloglucan reducing end-specific cellobiohydrolase"/>
    <property type="match status" value="1"/>
</dbReference>
<dbReference type="GO" id="GO:0010411">
    <property type="term" value="P:xyloglucan metabolic process"/>
    <property type="evidence" value="ECO:0007669"/>
    <property type="project" value="TreeGrafter"/>
</dbReference>
<dbReference type="Pfam" id="PF15902">
    <property type="entry name" value="Sortilin-Vps10"/>
    <property type="match status" value="1"/>
</dbReference>
<keyword evidence="3" id="KW-0732">Signal</keyword>
<protein>
    <submittedName>
        <fullName evidence="5">Sortilin, neurotensin receptor 3</fullName>
    </submittedName>
</protein>
<organism evidence="5 6">
    <name type="scientific">Rhodothermus profundi</name>
    <dbReference type="NCBI Taxonomy" id="633813"/>
    <lineage>
        <taxon>Bacteria</taxon>
        <taxon>Pseudomonadati</taxon>
        <taxon>Rhodothermota</taxon>
        <taxon>Rhodothermia</taxon>
        <taxon>Rhodothermales</taxon>
        <taxon>Rhodothermaceae</taxon>
        <taxon>Rhodothermus</taxon>
    </lineage>
</organism>
<dbReference type="InterPro" id="IPR031778">
    <property type="entry name" value="Sortilin_N"/>
</dbReference>
<proteinExistence type="predicted"/>
<gene>
    <name evidence="5" type="ORF">SAMN04488087_1070</name>
</gene>
<keyword evidence="1" id="KW-0677">Repeat</keyword>
<dbReference type="STRING" id="633813.SAMN04488087_1070"/>
<evidence type="ECO:0000256" key="3">
    <source>
        <dbReference type="SAM" id="SignalP"/>
    </source>
</evidence>
<dbReference type="Gene3D" id="2.130.10.10">
    <property type="entry name" value="YVTN repeat-like/Quinoprotein amine dehydrogenase"/>
    <property type="match status" value="4"/>
</dbReference>
<dbReference type="CDD" id="cd15482">
    <property type="entry name" value="Sialidase_non-viral"/>
    <property type="match status" value="2"/>
</dbReference>
<evidence type="ECO:0000256" key="2">
    <source>
        <dbReference type="SAM" id="Coils"/>
    </source>
</evidence>
<evidence type="ECO:0000313" key="6">
    <source>
        <dbReference type="Proteomes" id="UP000185812"/>
    </source>
</evidence>
<keyword evidence="5" id="KW-0675">Receptor</keyword>
<accession>A0A1M6SEZ5</accession>
<keyword evidence="2" id="KW-0175">Coiled coil</keyword>
<feature type="chain" id="PRO_5013336923" evidence="3">
    <location>
        <begin position="20"/>
        <end position="1043"/>
    </location>
</feature>
<dbReference type="Gene3D" id="2.60.40.4070">
    <property type="match status" value="1"/>
</dbReference>
<dbReference type="InterPro" id="IPR015943">
    <property type="entry name" value="WD40/YVTN_repeat-like_dom_sf"/>
</dbReference>
<dbReference type="InterPro" id="IPR036278">
    <property type="entry name" value="Sialidase_sf"/>
</dbReference>
<feature type="domain" description="Sortilin N-terminal" evidence="4">
    <location>
        <begin position="119"/>
        <end position="243"/>
    </location>
</feature>
<evidence type="ECO:0000256" key="1">
    <source>
        <dbReference type="ARBA" id="ARBA00022737"/>
    </source>
</evidence>
<dbReference type="SUPFAM" id="SSF50939">
    <property type="entry name" value="Sialidases"/>
    <property type="match status" value="1"/>
</dbReference>
<dbReference type="RefSeq" id="WP_072714944.1">
    <property type="nucleotide sequence ID" value="NZ_FRAU01000003.1"/>
</dbReference>
<evidence type="ECO:0000313" key="5">
    <source>
        <dbReference type="EMBL" id="SHK43313.1"/>
    </source>
</evidence>
<dbReference type="AlphaFoldDB" id="A0A1M6SEZ5"/>
<dbReference type="PANTHER" id="PTHR43739:SF5">
    <property type="entry name" value="EXO-ALPHA-SIALIDASE"/>
    <property type="match status" value="1"/>
</dbReference>